<evidence type="ECO:0000256" key="2">
    <source>
        <dbReference type="ARBA" id="ARBA00010291"/>
    </source>
</evidence>
<gene>
    <name evidence="5" type="ORF">R1sor_009716</name>
</gene>
<dbReference type="Proteomes" id="UP001633002">
    <property type="component" value="Unassembled WGS sequence"/>
</dbReference>
<dbReference type="GO" id="GO:0005634">
    <property type="term" value="C:nucleus"/>
    <property type="evidence" value="ECO:0007669"/>
    <property type="project" value="UniProtKB-SubCell"/>
</dbReference>
<evidence type="ECO:0000313" key="5">
    <source>
        <dbReference type="EMBL" id="KAL3695640.1"/>
    </source>
</evidence>
<evidence type="ECO:0000313" key="6">
    <source>
        <dbReference type="Proteomes" id="UP001633002"/>
    </source>
</evidence>
<keyword evidence="6" id="KW-1185">Reference proteome</keyword>
<dbReference type="AlphaFoldDB" id="A0ABD3HVW0"/>
<keyword evidence="3" id="KW-0539">Nucleus</keyword>
<organism evidence="5 6">
    <name type="scientific">Riccia sorocarpa</name>
    <dbReference type="NCBI Taxonomy" id="122646"/>
    <lineage>
        <taxon>Eukaryota</taxon>
        <taxon>Viridiplantae</taxon>
        <taxon>Streptophyta</taxon>
        <taxon>Embryophyta</taxon>
        <taxon>Marchantiophyta</taxon>
        <taxon>Marchantiopsida</taxon>
        <taxon>Marchantiidae</taxon>
        <taxon>Marchantiales</taxon>
        <taxon>Ricciaceae</taxon>
        <taxon>Riccia</taxon>
    </lineage>
</organism>
<evidence type="ECO:0000256" key="1">
    <source>
        <dbReference type="ARBA" id="ARBA00004123"/>
    </source>
</evidence>
<proteinExistence type="inferred from homology"/>
<comment type="caution">
    <text evidence="5">The sequence shown here is derived from an EMBL/GenBank/DDBJ whole genome shotgun (WGS) entry which is preliminary data.</text>
</comment>
<comment type="subcellular location">
    <subcellularLocation>
        <location evidence="1">Nucleus</location>
    </subcellularLocation>
</comment>
<accession>A0ABD3HVW0</accession>
<comment type="similarity">
    <text evidence="2">Belongs to the CENP-C/MIF2 family.</text>
</comment>
<name>A0ABD3HVW0_9MARC</name>
<reference evidence="5 6" key="1">
    <citation type="submission" date="2024-09" db="EMBL/GenBank/DDBJ databases">
        <title>Chromosome-scale assembly of Riccia sorocarpa.</title>
        <authorList>
            <person name="Paukszto L."/>
        </authorList>
    </citation>
    <scope>NUCLEOTIDE SEQUENCE [LARGE SCALE GENOMIC DNA]</scope>
    <source>
        <strain evidence="5">LP-2024</strain>
        <tissue evidence="5">Aerial parts of the thallus</tissue>
    </source>
</reference>
<evidence type="ECO:0000256" key="3">
    <source>
        <dbReference type="ARBA" id="ARBA00023242"/>
    </source>
</evidence>
<dbReference type="PANTHER" id="PTHR16684">
    <property type="entry name" value="CENTROMERE PROTEIN C"/>
    <property type="match status" value="1"/>
</dbReference>
<dbReference type="EMBL" id="JBJQOH010000002">
    <property type="protein sequence ID" value="KAL3695640.1"/>
    <property type="molecule type" value="Genomic_DNA"/>
</dbReference>
<evidence type="ECO:0000256" key="4">
    <source>
        <dbReference type="SAM" id="MobiDB-lite"/>
    </source>
</evidence>
<protein>
    <submittedName>
        <fullName evidence="5">Uncharacterized protein</fullName>
    </submittedName>
</protein>
<feature type="region of interest" description="Disordered" evidence="4">
    <location>
        <begin position="33"/>
        <end position="53"/>
    </location>
</feature>
<dbReference type="GO" id="GO:0000779">
    <property type="term" value="C:condensed chromosome, centromeric region"/>
    <property type="evidence" value="ECO:0007669"/>
    <property type="project" value="UniProtKB-ARBA"/>
</dbReference>
<dbReference type="InterPro" id="IPR028386">
    <property type="entry name" value="CENP-C/Mif2/cnp3"/>
</dbReference>
<dbReference type="PANTHER" id="PTHR16684:SF11">
    <property type="entry name" value="CENTROMERE PROTEIN C"/>
    <property type="match status" value="1"/>
</dbReference>
<sequence length="137" mass="15338">METIVNQTEAVAVEDKASSMEGDVVTEILDPDPCSEVESEVTQSTRTKLKKKRMSLDMAGTDTGLIWTAAGHRRSTRRRFRPLETWRGEKLVYGRVHNSLAIVVGIKKRSPDACPYAFTVTSFLPAEYDEYVRLAAT</sequence>